<keyword evidence="1" id="KW-0812">Transmembrane</keyword>
<protein>
    <submittedName>
        <fullName evidence="2">Putative ovule protein</fullName>
    </submittedName>
</protein>
<evidence type="ECO:0000256" key="1">
    <source>
        <dbReference type="SAM" id="Phobius"/>
    </source>
</evidence>
<sequence>ERPLWTARSFLRKAFVILLCHLLPPSHYSLKISGSIFTILPMCLFFIYSCFGMHKPLICA</sequence>
<keyword evidence="1" id="KW-1133">Transmembrane helix</keyword>
<dbReference type="AlphaFoldDB" id="A0A0V0GQ67"/>
<organism evidence="2">
    <name type="scientific">Solanum chacoense</name>
    <name type="common">Chaco potato</name>
    <dbReference type="NCBI Taxonomy" id="4108"/>
    <lineage>
        <taxon>Eukaryota</taxon>
        <taxon>Viridiplantae</taxon>
        <taxon>Streptophyta</taxon>
        <taxon>Embryophyta</taxon>
        <taxon>Tracheophyta</taxon>
        <taxon>Spermatophyta</taxon>
        <taxon>Magnoliopsida</taxon>
        <taxon>eudicotyledons</taxon>
        <taxon>Gunneridae</taxon>
        <taxon>Pentapetalae</taxon>
        <taxon>asterids</taxon>
        <taxon>lamiids</taxon>
        <taxon>Solanales</taxon>
        <taxon>Solanaceae</taxon>
        <taxon>Solanoideae</taxon>
        <taxon>Solaneae</taxon>
        <taxon>Solanum</taxon>
    </lineage>
</organism>
<feature type="non-terminal residue" evidence="2">
    <location>
        <position position="1"/>
    </location>
</feature>
<feature type="transmembrane region" description="Helical" evidence="1">
    <location>
        <begin position="32"/>
        <end position="51"/>
    </location>
</feature>
<evidence type="ECO:0000313" key="2">
    <source>
        <dbReference type="EMBL" id="JAP09895.1"/>
    </source>
</evidence>
<dbReference type="EMBL" id="GEDG01034119">
    <property type="protein sequence ID" value="JAP09895.1"/>
    <property type="molecule type" value="Transcribed_RNA"/>
</dbReference>
<proteinExistence type="predicted"/>
<accession>A0A0V0GQ67</accession>
<reference evidence="2" key="1">
    <citation type="submission" date="2015-12" db="EMBL/GenBank/DDBJ databases">
        <title>Gene expression during late stages of embryo sac development: a critical building block for successful pollen-pistil interactions.</title>
        <authorList>
            <person name="Liu Y."/>
            <person name="Joly V."/>
            <person name="Sabar M."/>
            <person name="Matton D.P."/>
        </authorList>
    </citation>
    <scope>NUCLEOTIDE SEQUENCE</scope>
</reference>
<keyword evidence="1" id="KW-0472">Membrane</keyword>
<name>A0A0V0GQ67_SOLCH</name>